<dbReference type="EMBL" id="CAJOBJ010178547">
    <property type="protein sequence ID" value="CAF4909635.1"/>
    <property type="molecule type" value="Genomic_DNA"/>
</dbReference>
<accession>A0A8S3CH53</accession>
<reference evidence="1" key="1">
    <citation type="submission" date="2021-02" db="EMBL/GenBank/DDBJ databases">
        <authorList>
            <person name="Nowell W R."/>
        </authorList>
    </citation>
    <scope>NUCLEOTIDE SEQUENCE</scope>
</reference>
<organism evidence="1 2">
    <name type="scientific">Rotaria magnacalcarata</name>
    <dbReference type="NCBI Taxonomy" id="392030"/>
    <lineage>
        <taxon>Eukaryota</taxon>
        <taxon>Metazoa</taxon>
        <taxon>Spiralia</taxon>
        <taxon>Gnathifera</taxon>
        <taxon>Rotifera</taxon>
        <taxon>Eurotatoria</taxon>
        <taxon>Bdelloidea</taxon>
        <taxon>Philodinida</taxon>
        <taxon>Philodinidae</taxon>
        <taxon>Rotaria</taxon>
    </lineage>
</organism>
<evidence type="ECO:0000313" key="1">
    <source>
        <dbReference type="EMBL" id="CAF4909635.1"/>
    </source>
</evidence>
<comment type="caution">
    <text evidence="1">The sequence shown here is derived from an EMBL/GenBank/DDBJ whole genome shotgun (WGS) entry which is preliminary data.</text>
</comment>
<feature type="non-terminal residue" evidence="1">
    <location>
        <position position="1"/>
    </location>
</feature>
<protein>
    <submittedName>
        <fullName evidence="1">Uncharacterized protein</fullName>
    </submittedName>
</protein>
<dbReference type="Proteomes" id="UP000681720">
    <property type="component" value="Unassembled WGS sequence"/>
</dbReference>
<evidence type="ECO:0000313" key="2">
    <source>
        <dbReference type="Proteomes" id="UP000681720"/>
    </source>
</evidence>
<name>A0A8S3CH53_9BILA</name>
<gene>
    <name evidence="1" type="ORF">GIL414_LOCUS52255</name>
</gene>
<proteinExistence type="predicted"/>
<dbReference type="AlphaFoldDB" id="A0A8S3CH53"/>
<feature type="non-terminal residue" evidence="1">
    <location>
        <position position="81"/>
    </location>
</feature>
<sequence>ASLNRLRRQTTPPLPTSSCFDVPDAYSTTTSGAQFLFSDTVVRKKRMMLFATDEQLRMLFSAKTIMIDGTFSASVPHFNQV</sequence>